<sequence>MPPPPRRRPVPSTPAHRPKVAGLHRPPTSEPTPGERADRQAPANTTAEARAVEESAQVTTPDATAVTAAPEPTADPETADLAEPTPAEPDTADPTEPRTAAPADPDGTSDPLADPGTPADLDGTSDTLADPGTPADLDGTSDTGAEAAPKPTGRKRTSTRVPSPAPRKTATPAATTTDVDADAESDAADAADEESEAAAEAGRTRSPLLLPLVLVLVAAVLGGLGLWFQTRNRDVRLNQALVDTGATTEVSGQAREAVEKAFSYNFADVTATERAANELLVGKAKCQYNAIFGPVRTLAPEQKLVVTVRVVSSGVTSLEGDRATVLLFIDQVTTRTTDNQTGGGIAMMRVGAQRSDGRWKVDNMEMFGQTGDQSTEMAKCAG</sequence>
<dbReference type="GO" id="GO:0016020">
    <property type="term" value="C:membrane"/>
    <property type="evidence" value="ECO:0007669"/>
    <property type="project" value="UniProtKB-SubCell"/>
</dbReference>
<feature type="compositionally biased region" description="Low complexity" evidence="3">
    <location>
        <begin position="169"/>
        <end position="178"/>
    </location>
</feature>
<evidence type="ECO:0000313" key="6">
    <source>
        <dbReference type="Proteomes" id="UP001141259"/>
    </source>
</evidence>
<evidence type="ECO:0008006" key="7">
    <source>
        <dbReference type="Google" id="ProtNLM"/>
    </source>
</evidence>
<evidence type="ECO:0000256" key="2">
    <source>
        <dbReference type="ARBA" id="ARBA00023136"/>
    </source>
</evidence>
<dbReference type="AlphaFoldDB" id="A0A9X3AID6"/>
<feature type="compositionally biased region" description="Low complexity" evidence="3">
    <location>
        <begin position="82"/>
        <end position="94"/>
    </location>
</feature>
<organism evidence="5 6">
    <name type="scientific">Umezawaea endophytica</name>
    <dbReference type="NCBI Taxonomy" id="1654476"/>
    <lineage>
        <taxon>Bacteria</taxon>
        <taxon>Bacillati</taxon>
        <taxon>Actinomycetota</taxon>
        <taxon>Actinomycetes</taxon>
        <taxon>Pseudonocardiales</taxon>
        <taxon>Pseudonocardiaceae</taxon>
        <taxon>Umezawaea</taxon>
    </lineage>
</organism>
<comment type="subcellular location">
    <subcellularLocation>
        <location evidence="1">Membrane</location>
    </subcellularLocation>
</comment>
<dbReference type="RefSeq" id="WP_259627836.1">
    <property type="nucleotide sequence ID" value="NZ_JANYMP010000023.1"/>
</dbReference>
<reference evidence="5" key="1">
    <citation type="submission" date="2022-08" db="EMBL/GenBank/DDBJ databases">
        <authorList>
            <person name="Tistechok S."/>
            <person name="Samborskyy M."/>
            <person name="Roman I."/>
        </authorList>
    </citation>
    <scope>NUCLEOTIDE SEQUENCE</scope>
    <source>
        <strain evidence="5">DSM 103496</strain>
    </source>
</reference>
<keyword evidence="6" id="KW-1185">Reference proteome</keyword>
<protein>
    <recommendedName>
        <fullName evidence="7">Mce-associated membrane protein</fullName>
    </recommendedName>
</protein>
<evidence type="ECO:0000256" key="3">
    <source>
        <dbReference type="SAM" id="MobiDB-lite"/>
    </source>
</evidence>
<proteinExistence type="predicted"/>
<keyword evidence="4" id="KW-0812">Transmembrane</keyword>
<evidence type="ECO:0000313" key="5">
    <source>
        <dbReference type="EMBL" id="MCS7482371.1"/>
    </source>
</evidence>
<feature type="region of interest" description="Disordered" evidence="3">
    <location>
        <begin position="1"/>
        <end position="202"/>
    </location>
</feature>
<dbReference type="EMBL" id="JANYMP010000023">
    <property type="protein sequence ID" value="MCS7482371.1"/>
    <property type="molecule type" value="Genomic_DNA"/>
</dbReference>
<keyword evidence="4" id="KW-1133">Transmembrane helix</keyword>
<comment type="caution">
    <text evidence="5">The sequence shown here is derived from an EMBL/GenBank/DDBJ whole genome shotgun (WGS) entry which is preliminary data.</text>
</comment>
<gene>
    <name evidence="5" type="ORF">NZH93_36450</name>
</gene>
<name>A0A9X3AID6_9PSEU</name>
<feature type="compositionally biased region" description="Acidic residues" evidence="3">
    <location>
        <begin position="179"/>
        <end position="197"/>
    </location>
</feature>
<feature type="compositionally biased region" description="Low complexity" evidence="3">
    <location>
        <begin position="58"/>
        <end position="76"/>
    </location>
</feature>
<keyword evidence="2 4" id="KW-0472">Membrane</keyword>
<dbReference type="PANTHER" id="PTHR37042:SF4">
    <property type="entry name" value="OUTER MEMBRANE PROTEIN RV1973"/>
    <property type="match status" value="1"/>
</dbReference>
<dbReference type="Proteomes" id="UP001141259">
    <property type="component" value="Unassembled WGS sequence"/>
</dbReference>
<dbReference type="PANTHER" id="PTHR37042">
    <property type="entry name" value="OUTER MEMBRANE PROTEIN RV1973"/>
    <property type="match status" value="1"/>
</dbReference>
<accession>A0A9X3AID6</accession>
<evidence type="ECO:0000256" key="4">
    <source>
        <dbReference type="SAM" id="Phobius"/>
    </source>
</evidence>
<feature type="transmembrane region" description="Helical" evidence="4">
    <location>
        <begin position="208"/>
        <end position="228"/>
    </location>
</feature>
<evidence type="ECO:0000256" key="1">
    <source>
        <dbReference type="ARBA" id="ARBA00004370"/>
    </source>
</evidence>